<organism evidence="2 3">
    <name type="scientific">Morus notabilis</name>
    <dbReference type="NCBI Taxonomy" id="981085"/>
    <lineage>
        <taxon>Eukaryota</taxon>
        <taxon>Viridiplantae</taxon>
        <taxon>Streptophyta</taxon>
        <taxon>Embryophyta</taxon>
        <taxon>Tracheophyta</taxon>
        <taxon>Spermatophyta</taxon>
        <taxon>Magnoliopsida</taxon>
        <taxon>eudicotyledons</taxon>
        <taxon>Gunneridae</taxon>
        <taxon>Pentapetalae</taxon>
        <taxon>rosids</taxon>
        <taxon>fabids</taxon>
        <taxon>Rosales</taxon>
        <taxon>Moraceae</taxon>
        <taxon>Moreae</taxon>
        <taxon>Morus</taxon>
    </lineage>
</organism>
<evidence type="ECO:0000313" key="2">
    <source>
        <dbReference type="EMBL" id="EXB33936.1"/>
    </source>
</evidence>
<name>W9QFB7_9ROSA</name>
<protein>
    <submittedName>
        <fullName evidence="2">Uncharacterized protein</fullName>
    </submittedName>
</protein>
<gene>
    <name evidence="2" type="ORF">L484_005834</name>
</gene>
<feature type="region of interest" description="Disordered" evidence="1">
    <location>
        <begin position="54"/>
        <end position="83"/>
    </location>
</feature>
<proteinExistence type="predicted"/>
<dbReference type="AlphaFoldDB" id="W9QFB7"/>
<dbReference type="Proteomes" id="UP000030645">
    <property type="component" value="Unassembled WGS sequence"/>
</dbReference>
<keyword evidence="3" id="KW-1185">Reference proteome</keyword>
<evidence type="ECO:0000313" key="3">
    <source>
        <dbReference type="Proteomes" id="UP000030645"/>
    </source>
</evidence>
<evidence type="ECO:0000256" key="1">
    <source>
        <dbReference type="SAM" id="MobiDB-lite"/>
    </source>
</evidence>
<accession>W9QFB7</accession>
<reference evidence="3" key="1">
    <citation type="submission" date="2013-01" db="EMBL/GenBank/DDBJ databases">
        <title>Draft Genome Sequence of a Mulberry Tree, Morus notabilis C.K. Schneid.</title>
        <authorList>
            <person name="He N."/>
            <person name="Zhao S."/>
        </authorList>
    </citation>
    <scope>NUCLEOTIDE SEQUENCE</scope>
</reference>
<dbReference type="EMBL" id="KE343533">
    <property type="protein sequence ID" value="EXB33936.1"/>
    <property type="molecule type" value="Genomic_DNA"/>
</dbReference>
<sequence length="83" mass="9257">MAAQWIFYIQTARPKWEFPRSNLRKCFDCYMGLPVIHGGGQTTQGYGNGQFYGDSGGVAIQRGDRTTDSPSPKSHHLNLPPEN</sequence>